<comment type="caution">
    <text evidence="1">The sequence shown here is derived from an EMBL/GenBank/DDBJ whole genome shotgun (WGS) entry which is preliminary data.</text>
</comment>
<dbReference type="Proteomes" id="UP000290289">
    <property type="component" value="Chromosome 9"/>
</dbReference>
<protein>
    <submittedName>
        <fullName evidence="1">Uncharacterized protein</fullName>
    </submittedName>
</protein>
<keyword evidence="2" id="KW-1185">Reference proteome</keyword>
<proteinExistence type="predicted"/>
<name>A0A498J5T3_MALDO</name>
<accession>A0A498J5T3</accession>
<reference evidence="1 2" key="1">
    <citation type="submission" date="2018-10" db="EMBL/GenBank/DDBJ databases">
        <title>A high-quality apple genome assembly.</title>
        <authorList>
            <person name="Hu J."/>
        </authorList>
    </citation>
    <scope>NUCLEOTIDE SEQUENCE [LARGE SCALE GENOMIC DNA]</scope>
    <source>
        <strain evidence="2">cv. HFTH1</strain>
        <tissue evidence="1">Young leaf</tissue>
    </source>
</reference>
<evidence type="ECO:0000313" key="2">
    <source>
        <dbReference type="Proteomes" id="UP000290289"/>
    </source>
</evidence>
<sequence>MQIIPRVPSFFPLHFLNQETKEIRGGELDFGSGISFVLNTRKQSSKISVSQSEMVWFGSSRAYKPNPRSITSLDCYILETSLPGAGSGVVIRDHRGSVTFGSDSKPSFELVKSMNGLSNGQPRDNRTPNGTTMILQHCFLYHIGIPCTCLLAIESSGNLRSK</sequence>
<organism evidence="1 2">
    <name type="scientific">Malus domestica</name>
    <name type="common">Apple</name>
    <name type="synonym">Pyrus malus</name>
    <dbReference type="NCBI Taxonomy" id="3750"/>
    <lineage>
        <taxon>Eukaryota</taxon>
        <taxon>Viridiplantae</taxon>
        <taxon>Streptophyta</taxon>
        <taxon>Embryophyta</taxon>
        <taxon>Tracheophyta</taxon>
        <taxon>Spermatophyta</taxon>
        <taxon>Magnoliopsida</taxon>
        <taxon>eudicotyledons</taxon>
        <taxon>Gunneridae</taxon>
        <taxon>Pentapetalae</taxon>
        <taxon>rosids</taxon>
        <taxon>fabids</taxon>
        <taxon>Rosales</taxon>
        <taxon>Rosaceae</taxon>
        <taxon>Amygdaloideae</taxon>
        <taxon>Maleae</taxon>
        <taxon>Malus</taxon>
    </lineage>
</organism>
<evidence type="ECO:0000313" key="1">
    <source>
        <dbReference type="EMBL" id="RXH89594.1"/>
    </source>
</evidence>
<gene>
    <name evidence="1" type="ORF">DVH24_031951</name>
</gene>
<dbReference type="AlphaFoldDB" id="A0A498J5T3"/>
<dbReference type="EMBL" id="RDQH01000335">
    <property type="protein sequence ID" value="RXH89594.1"/>
    <property type="molecule type" value="Genomic_DNA"/>
</dbReference>